<dbReference type="RefSeq" id="WP_066670676.1">
    <property type="nucleotide sequence ID" value="NZ_CP016171.1"/>
</dbReference>
<dbReference type="SUPFAM" id="SSF50475">
    <property type="entry name" value="FMN-binding split barrel"/>
    <property type="match status" value="1"/>
</dbReference>
<dbReference type="GO" id="GO:0010181">
    <property type="term" value="F:FMN binding"/>
    <property type="evidence" value="ECO:0007669"/>
    <property type="project" value="InterPro"/>
</dbReference>
<sequence>MNFDFTELASADAFKLLSSVVVPRPIAWVVSLSAEGCLNAAPFSFFNVVSSDPPIVALGIGPRNGQLKDTSRNILATREFVVNVASAALAQQMNHTSLDYIADVDELARAGLTTAPSLRVRPPRIAQSPAALECTVWQVLEAAPQRVIVLARVVAMYLRDRAILDHRRFHVDTPSLELLGRMHGAGWYTRTSDLFQMPAPDAAGDPTVRPAQGHR</sequence>
<reference evidence="6 7" key="1">
    <citation type="submission" date="2016-06" db="EMBL/GenBank/DDBJ databases">
        <title>Complete genome sequences of Bordetella bronchialis and Bordetella flabilis.</title>
        <authorList>
            <person name="LiPuma J.J."/>
            <person name="Spilker T."/>
        </authorList>
    </citation>
    <scope>NUCLEOTIDE SEQUENCE [LARGE SCALE GENOMIC DNA]</scope>
    <source>
        <strain evidence="6 7">AU17976</strain>
    </source>
</reference>
<comment type="cofactor">
    <cofactor evidence="1">
        <name>FMN</name>
        <dbReference type="ChEBI" id="CHEBI:58210"/>
    </cofactor>
</comment>
<evidence type="ECO:0000256" key="3">
    <source>
        <dbReference type="ARBA" id="ARBA00022643"/>
    </source>
</evidence>
<evidence type="ECO:0000256" key="2">
    <source>
        <dbReference type="ARBA" id="ARBA00022630"/>
    </source>
</evidence>
<dbReference type="InterPro" id="IPR002563">
    <property type="entry name" value="Flavin_Rdtase-like_dom"/>
</dbReference>
<evidence type="ECO:0000259" key="5">
    <source>
        <dbReference type="SMART" id="SM00903"/>
    </source>
</evidence>
<keyword evidence="2" id="KW-0285">Flavoprotein</keyword>
<dbReference type="GO" id="GO:0016646">
    <property type="term" value="F:oxidoreductase activity, acting on the CH-NH group of donors, NAD or NADP as acceptor"/>
    <property type="evidence" value="ECO:0007669"/>
    <property type="project" value="UniProtKB-ARBA"/>
</dbReference>
<evidence type="ECO:0000256" key="1">
    <source>
        <dbReference type="ARBA" id="ARBA00001917"/>
    </source>
</evidence>
<dbReference type="AlphaFoldDB" id="A0A193FYN6"/>
<dbReference type="Gene3D" id="2.30.110.10">
    <property type="entry name" value="Electron Transport, Fmn-binding Protein, Chain A"/>
    <property type="match status" value="1"/>
</dbReference>
<protein>
    <recommendedName>
        <fullName evidence="5">Flavin reductase like domain-containing protein</fullName>
    </recommendedName>
</protein>
<dbReference type="PANTHER" id="PTHR33798:SF5">
    <property type="entry name" value="FLAVIN REDUCTASE LIKE DOMAIN-CONTAINING PROTEIN"/>
    <property type="match status" value="1"/>
</dbReference>
<evidence type="ECO:0000313" key="7">
    <source>
        <dbReference type="Proteomes" id="UP000092213"/>
    </source>
</evidence>
<dbReference type="PANTHER" id="PTHR33798">
    <property type="entry name" value="FLAVOPROTEIN OXYGENASE"/>
    <property type="match status" value="1"/>
</dbReference>
<dbReference type="InterPro" id="IPR012349">
    <property type="entry name" value="Split_barrel_FMN-bd"/>
</dbReference>
<dbReference type="Proteomes" id="UP000092213">
    <property type="component" value="Chromosome"/>
</dbReference>
<dbReference type="STRING" id="463025.BAU08_17310"/>
<dbReference type="EMBL" id="CP016171">
    <property type="protein sequence ID" value="ANN72872.1"/>
    <property type="molecule type" value="Genomic_DNA"/>
</dbReference>
<evidence type="ECO:0000256" key="4">
    <source>
        <dbReference type="ARBA" id="ARBA00038054"/>
    </source>
</evidence>
<proteinExistence type="inferred from homology"/>
<comment type="similarity">
    <text evidence="4">Belongs to the flavoredoxin family.</text>
</comment>
<evidence type="ECO:0000313" key="6">
    <source>
        <dbReference type="EMBL" id="ANN72872.1"/>
    </source>
</evidence>
<feature type="domain" description="Flavin reductase like" evidence="5">
    <location>
        <begin position="19"/>
        <end position="172"/>
    </location>
</feature>
<dbReference type="Pfam" id="PF01613">
    <property type="entry name" value="Flavin_Reduct"/>
    <property type="match status" value="1"/>
</dbReference>
<gene>
    <name evidence="6" type="ORF">BAU08_17310</name>
</gene>
<keyword evidence="3" id="KW-0288">FMN</keyword>
<name>A0A193FYN6_9BORD</name>
<organism evidence="6 7">
    <name type="scientific">Bordetella bronchialis</name>
    <dbReference type="NCBI Taxonomy" id="463025"/>
    <lineage>
        <taxon>Bacteria</taxon>
        <taxon>Pseudomonadati</taxon>
        <taxon>Pseudomonadota</taxon>
        <taxon>Betaproteobacteria</taxon>
        <taxon>Burkholderiales</taxon>
        <taxon>Alcaligenaceae</taxon>
        <taxon>Bordetella</taxon>
    </lineage>
</organism>
<accession>A0A193FYN6</accession>
<dbReference type="SMART" id="SM00903">
    <property type="entry name" value="Flavin_Reduct"/>
    <property type="match status" value="1"/>
</dbReference>